<evidence type="ECO:0000259" key="6">
    <source>
        <dbReference type="Pfam" id="PF08281"/>
    </source>
</evidence>
<proteinExistence type="inferred from homology"/>
<keyword evidence="2" id="KW-0805">Transcription regulation</keyword>
<evidence type="ECO:0000256" key="4">
    <source>
        <dbReference type="ARBA" id="ARBA00023163"/>
    </source>
</evidence>
<dbReference type="PANTHER" id="PTHR43133">
    <property type="entry name" value="RNA POLYMERASE ECF-TYPE SIGMA FACTO"/>
    <property type="match status" value="1"/>
</dbReference>
<evidence type="ECO:0000313" key="8">
    <source>
        <dbReference type="Proteomes" id="UP000016648"/>
    </source>
</evidence>
<dbReference type="Gene3D" id="1.10.10.10">
    <property type="entry name" value="Winged helix-like DNA-binding domain superfamily/Winged helix DNA-binding domain"/>
    <property type="match status" value="1"/>
</dbReference>
<dbReference type="InterPro" id="IPR014284">
    <property type="entry name" value="RNA_pol_sigma-70_dom"/>
</dbReference>
<dbReference type="GO" id="GO:0016987">
    <property type="term" value="F:sigma factor activity"/>
    <property type="evidence" value="ECO:0007669"/>
    <property type="project" value="UniProtKB-KW"/>
</dbReference>
<evidence type="ECO:0000259" key="5">
    <source>
        <dbReference type="Pfam" id="PF04542"/>
    </source>
</evidence>
<dbReference type="InterPro" id="IPR013325">
    <property type="entry name" value="RNA_pol_sigma_r2"/>
</dbReference>
<dbReference type="SUPFAM" id="SSF88946">
    <property type="entry name" value="Sigma2 domain of RNA polymerase sigma factors"/>
    <property type="match status" value="1"/>
</dbReference>
<sequence length="180" mass="20853">MESEEIILDGIRRGDRRAMKQLYDGCAARAMAVSHRYVADTDARKDIVQESFIQVLTHVNDFQYRGEGSLTAWLLRIVVNRSVDYLRKHERWVSADSMPELPDEDEPPVEQVPPEAVADMLGQLPAGYRTVFNLYVFEQRSHKEIARLLHIKENSSASQYFRARKMLAHMIKEYIKTQGQ</sequence>
<dbReference type="NCBIfam" id="TIGR02937">
    <property type="entry name" value="sigma70-ECF"/>
    <property type="match status" value="1"/>
</dbReference>
<name>U2P5X9_9BACT</name>
<comment type="caution">
    <text evidence="7">The sequence shown here is derived from an EMBL/GenBank/DDBJ whole genome shotgun (WGS) entry which is preliminary data.</text>
</comment>
<feature type="domain" description="RNA polymerase sigma factor 70 region 4 type 2" evidence="6">
    <location>
        <begin position="116"/>
        <end position="167"/>
    </location>
</feature>
<evidence type="ECO:0000256" key="3">
    <source>
        <dbReference type="ARBA" id="ARBA00023082"/>
    </source>
</evidence>
<dbReference type="GO" id="GO:0003677">
    <property type="term" value="F:DNA binding"/>
    <property type="evidence" value="ECO:0007669"/>
    <property type="project" value="InterPro"/>
</dbReference>
<keyword evidence="4" id="KW-0804">Transcription</keyword>
<reference evidence="7 8" key="1">
    <citation type="submission" date="2013-08" db="EMBL/GenBank/DDBJ databases">
        <authorList>
            <person name="Durkin A.S."/>
            <person name="Haft D.R."/>
            <person name="McCorrison J."/>
            <person name="Torralba M."/>
            <person name="Gillis M."/>
            <person name="Haft D.H."/>
            <person name="Methe B."/>
            <person name="Sutton G."/>
            <person name="Nelson K.E."/>
        </authorList>
    </citation>
    <scope>NUCLEOTIDE SEQUENCE [LARGE SCALE GENOMIC DNA]</scope>
    <source>
        <strain evidence="7 8">F0067</strain>
    </source>
</reference>
<dbReference type="PATRIC" id="fig|1115809.3.peg.1545"/>
<dbReference type="EMBL" id="AWEY01000029">
    <property type="protein sequence ID" value="ERK39119.1"/>
    <property type="molecule type" value="Genomic_DNA"/>
</dbReference>
<feature type="domain" description="RNA polymerase sigma-70 region 2" evidence="5">
    <location>
        <begin position="23"/>
        <end position="91"/>
    </location>
</feature>
<dbReference type="Pfam" id="PF08281">
    <property type="entry name" value="Sigma70_r4_2"/>
    <property type="match status" value="1"/>
</dbReference>
<dbReference type="InterPro" id="IPR039425">
    <property type="entry name" value="RNA_pol_sigma-70-like"/>
</dbReference>
<dbReference type="PANTHER" id="PTHR43133:SF46">
    <property type="entry name" value="RNA POLYMERASE SIGMA-70 FACTOR ECF SUBFAMILY"/>
    <property type="match status" value="1"/>
</dbReference>
<accession>U2P5X9</accession>
<protein>
    <submittedName>
        <fullName evidence="7">Sigma-70, region 4</fullName>
    </submittedName>
</protein>
<dbReference type="Gene3D" id="1.10.1740.10">
    <property type="match status" value="1"/>
</dbReference>
<dbReference type="InterPro" id="IPR007627">
    <property type="entry name" value="RNA_pol_sigma70_r2"/>
</dbReference>
<dbReference type="AlphaFoldDB" id="U2P5X9"/>
<gene>
    <name evidence="7" type="ORF">HMPREF9135_1167</name>
</gene>
<comment type="similarity">
    <text evidence="1">Belongs to the sigma-70 factor family. ECF subfamily.</text>
</comment>
<dbReference type="InterPro" id="IPR036388">
    <property type="entry name" value="WH-like_DNA-bd_sf"/>
</dbReference>
<evidence type="ECO:0000256" key="2">
    <source>
        <dbReference type="ARBA" id="ARBA00023015"/>
    </source>
</evidence>
<evidence type="ECO:0000313" key="7">
    <source>
        <dbReference type="EMBL" id="ERK39119.1"/>
    </source>
</evidence>
<dbReference type="SUPFAM" id="SSF88659">
    <property type="entry name" value="Sigma3 and sigma4 domains of RNA polymerase sigma factors"/>
    <property type="match status" value="1"/>
</dbReference>
<dbReference type="RefSeq" id="WP_021589935.1">
    <property type="nucleotide sequence ID" value="NZ_AWEY01000029.1"/>
</dbReference>
<evidence type="ECO:0000256" key="1">
    <source>
        <dbReference type="ARBA" id="ARBA00010641"/>
    </source>
</evidence>
<organism evidence="7 8">
    <name type="scientific">Segatella baroniae F0067</name>
    <dbReference type="NCBI Taxonomy" id="1115809"/>
    <lineage>
        <taxon>Bacteria</taxon>
        <taxon>Pseudomonadati</taxon>
        <taxon>Bacteroidota</taxon>
        <taxon>Bacteroidia</taxon>
        <taxon>Bacteroidales</taxon>
        <taxon>Prevotellaceae</taxon>
        <taxon>Segatella</taxon>
    </lineage>
</organism>
<dbReference type="Proteomes" id="UP000016648">
    <property type="component" value="Unassembled WGS sequence"/>
</dbReference>
<dbReference type="Pfam" id="PF04542">
    <property type="entry name" value="Sigma70_r2"/>
    <property type="match status" value="1"/>
</dbReference>
<dbReference type="InterPro" id="IPR013249">
    <property type="entry name" value="RNA_pol_sigma70_r4_t2"/>
</dbReference>
<keyword evidence="3" id="KW-0731">Sigma factor</keyword>
<dbReference type="GO" id="GO:0006352">
    <property type="term" value="P:DNA-templated transcription initiation"/>
    <property type="evidence" value="ECO:0007669"/>
    <property type="project" value="InterPro"/>
</dbReference>
<keyword evidence="8" id="KW-1185">Reference proteome</keyword>
<dbReference type="InterPro" id="IPR013324">
    <property type="entry name" value="RNA_pol_sigma_r3/r4-like"/>
</dbReference>